<dbReference type="Proteomes" id="UP000245626">
    <property type="component" value="Unassembled WGS sequence"/>
</dbReference>
<name>A0ACD0NL64_9BASI</name>
<accession>A0ACD0NL64</accession>
<evidence type="ECO:0000313" key="2">
    <source>
        <dbReference type="Proteomes" id="UP000245626"/>
    </source>
</evidence>
<reference evidence="1 2" key="1">
    <citation type="journal article" date="2018" name="Mol. Biol. Evol.">
        <title>Broad Genomic Sampling Reveals a Smut Pathogenic Ancestry of the Fungal Clade Ustilaginomycotina.</title>
        <authorList>
            <person name="Kijpornyongpan T."/>
            <person name="Mondo S.J."/>
            <person name="Barry K."/>
            <person name="Sandor L."/>
            <person name="Lee J."/>
            <person name="Lipzen A."/>
            <person name="Pangilinan J."/>
            <person name="LaButti K."/>
            <person name="Hainaut M."/>
            <person name="Henrissat B."/>
            <person name="Grigoriev I.V."/>
            <person name="Spatafora J.W."/>
            <person name="Aime M.C."/>
        </authorList>
    </citation>
    <scope>NUCLEOTIDE SEQUENCE [LARGE SCALE GENOMIC DNA]</scope>
    <source>
        <strain evidence="1 2">SA 807</strain>
    </source>
</reference>
<dbReference type="EMBL" id="KZ820902">
    <property type="protein sequence ID" value="PWN46552.1"/>
    <property type="molecule type" value="Genomic_DNA"/>
</dbReference>
<gene>
    <name evidence="1" type="ORF">IE53DRAFT_391273</name>
</gene>
<protein>
    <submittedName>
        <fullName evidence="1">Uncharacterized protein</fullName>
    </submittedName>
</protein>
<keyword evidence="2" id="KW-1185">Reference proteome</keyword>
<evidence type="ECO:0000313" key="1">
    <source>
        <dbReference type="EMBL" id="PWN46552.1"/>
    </source>
</evidence>
<organism evidence="1 2">
    <name type="scientific">Violaceomyces palustris</name>
    <dbReference type="NCBI Taxonomy" id="1673888"/>
    <lineage>
        <taxon>Eukaryota</taxon>
        <taxon>Fungi</taxon>
        <taxon>Dikarya</taxon>
        <taxon>Basidiomycota</taxon>
        <taxon>Ustilaginomycotina</taxon>
        <taxon>Ustilaginomycetes</taxon>
        <taxon>Violaceomycetales</taxon>
        <taxon>Violaceomycetaceae</taxon>
        <taxon>Violaceomyces</taxon>
    </lineage>
</organism>
<sequence length="96" mass="10461">MATTLYLFFIFSFHGDSTCSTSEFRESKGKGREEGIREMDGRECGIGGQVLSPVLSIVIGYLESVGGLKVERVTSDEHAYMGSSSQCVERGKRDGV</sequence>
<proteinExistence type="predicted"/>